<reference evidence="3" key="2">
    <citation type="journal article" date="2021" name="Sci. Data">
        <title>Chromosome-scale genome sequencing, assembly and annotation of six genomes from subfamily Leishmaniinae.</title>
        <authorList>
            <person name="Almutairi H."/>
            <person name="Urbaniak M.D."/>
            <person name="Bates M.D."/>
            <person name="Jariyapan N."/>
            <person name="Kwakye-Nuako G."/>
            <person name="Thomaz Soccol V."/>
            <person name="Al-Salem W.S."/>
            <person name="Dillon R.J."/>
            <person name="Bates P.A."/>
            <person name="Gatherer D."/>
        </authorList>
    </citation>
    <scope>NUCLEOTIDE SEQUENCE [LARGE SCALE GENOMIC DNA]</scope>
</reference>
<evidence type="ECO:0000259" key="1">
    <source>
        <dbReference type="Pfam" id="PF00856"/>
    </source>
</evidence>
<proteinExistence type="predicted"/>
<reference evidence="3" key="1">
    <citation type="journal article" date="2021" name="Microbiol. Resour. Announc.">
        <title>LGAAP: Leishmaniinae Genome Assembly and Annotation Pipeline.</title>
        <authorList>
            <person name="Almutairi H."/>
            <person name="Urbaniak M.D."/>
            <person name="Bates M.D."/>
            <person name="Jariyapan N."/>
            <person name="Kwakye-Nuako G."/>
            <person name="Thomaz-Soccol V."/>
            <person name="Al-Salem W.S."/>
            <person name="Dillon R.J."/>
            <person name="Bates P.A."/>
            <person name="Gatherer D."/>
        </authorList>
    </citation>
    <scope>NUCLEOTIDE SEQUENCE [LARGE SCALE GENOMIC DNA]</scope>
</reference>
<dbReference type="Gene3D" id="2.170.270.10">
    <property type="entry name" value="SET domain"/>
    <property type="match status" value="1"/>
</dbReference>
<dbReference type="Pfam" id="PF00856">
    <property type="entry name" value="SET"/>
    <property type="match status" value="1"/>
</dbReference>
<name>A0A836H5Q3_9TRYP</name>
<dbReference type="InterPro" id="IPR046341">
    <property type="entry name" value="SET_dom_sf"/>
</dbReference>
<keyword evidence="3" id="KW-1185">Reference proteome</keyword>
<dbReference type="Gene3D" id="1.10.220.160">
    <property type="match status" value="1"/>
</dbReference>
<evidence type="ECO:0000313" key="3">
    <source>
        <dbReference type="Proteomes" id="UP000674143"/>
    </source>
</evidence>
<organism evidence="2 3">
    <name type="scientific">Leishmania orientalis</name>
    <dbReference type="NCBI Taxonomy" id="2249476"/>
    <lineage>
        <taxon>Eukaryota</taxon>
        <taxon>Discoba</taxon>
        <taxon>Euglenozoa</taxon>
        <taxon>Kinetoplastea</taxon>
        <taxon>Metakinetoplastina</taxon>
        <taxon>Trypanosomatida</taxon>
        <taxon>Trypanosomatidae</taxon>
        <taxon>Leishmaniinae</taxon>
        <taxon>Leishmania</taxon>
    </lineage>
</organism>
<dbReference type="KEGG" id="loi:92361338"/>
<dbReference type="GO" id="GO:0005634">
    <property type="term" value="C:nucleus"/>
    <property type="evidence" value="ECO:0007669"/>
    <property type="project" value="TreeGrafter"/>
</dbReference>
<dbReference type="EMBL" id="JAFHLR010000024">
    <property type="protein sequence ID" value="KAG5478065.1"/>
    <property type="molecule type" value="Genomic_DNA"/>
</dbReference>
<accession>A0A836H5Q3</accession>
<evidence type="ECO:0000313" key="2">
    <source>
        <dbReference type="EMBL" id="KAG5478065.1"/>
    </source>
</evidence>
<dbReference type="FunFam" id="6.10.140.2220:FF:000023">
    <property type="entry name" value="SET_domain_containing_protein_-_putative"/>
    <property type="match status" value="1"/>
</dbReference>
<dbReference type="Gene3D" id="6.10.140.2220">
    <property type="match status" value="1"/>
</dbReference>
<dbReference type="SUPFAM" id="SSF82199">
    <property type="entry name" value="SET domain"/>
    <property type="match status" value="1"/>
</dbReference>
<feature type="domain" description="SET" evidence="1">
    <location>
        <begin position="126"/>
        <end position="356"/>
    </location>
</feature>
<dbReference type="SMR" id="A0A836H5Q3"/>
<dbReference type="PANTHER" id="PTHR12197">
    <property type="entry name" value="HISTONE-LYSINE N-METHYLTRANSFERASE SMYD"/>
    <property type="match status" value="1"/>
</dbReference>
<dbReference type="RefSeq" id="XP_067062972.1">
    <property type="nucleotide sequence ID" value="XM_067207404.1"/>
</dbReference>
<dbReference type="InterPro" id="IPR050869">
    <property type="entry name" value="H3K4_H4K5_MeTrfase"/>
</dbReference>
<dbReference type="GeneID" id="92361338"/>
<comment type="caution">
    <text evidence="2">The sequence shown here is derived from an EMBL/GenBank/DDBJ whole genome shotgun (WGS) entry which is preliminary data.</text>
</comment>
<dbReference type="Proteomes" id="UP000674143">
    <property type="component" value="Unassembled WGS sequence"/>
</dbReference>
<protein>
    <recommendedName>
        <fullName evidence="1">SET domain-containing protein</fullName>
    </recommendedName>
</protein>
<sequence>MPAVEAGKVMNANVRKAAWHGAAELKRHCSHVINTLGPQTPPEAFLYRGNAYYALGQPYFALADYNTAASVLKLSGEHQRRCREALASFPATQTGVYPSTDSHLHIFVKPMLSKSCAIEIVNKYVGRGVRATECMPRNSVVVQPANPWLLYPTKEGLCSYCGVSLPERRFACPNDACHEEYCSRDCRQEAMAHYHAAVCHNKDYQSIELDVFGQMKEAEKGGAVAERNAASAQLLMLRVLSTGMQKHVVPSAMGQVRILSGRLTFSPQMLSSSMLHLYERLARALHITTIVSYEEMVGILARVTANCFHRGSTVELNLPRSMLNHSCAANVAEDGQTGAMITTRDVSRGEELVINYYPHLKDLPYTERTAELERRGFRCMCTKCQRRE</sequence>
<dbReference type="CDD" id="cd20071">
    <property type="entry name" value="SET_SMYD"/>
    <property type="match status" value="1"/>
</dbReference>
<dbReference type="AlphaFoldDB" id="A0A836H5Q3"/>
<dbReference type="PANTHER" id="PTHR12197:SF297">
    <property type="entry name" value="SET DOMAIN-CONTAINING PROTEIN"/>
    <property type="match status" value="1"/>
</dbReference>
<dbReference type="InterPro" id="IPR001214">
    <property type="entry name" value="SET_dom"/>
</dbReference>
<gene>
    <name evidence="2" type="ORF">LSCM4_05464</name>
</gene>